<protein>
    <submittedName>
        <fullName evidence="2">Uncharacterized protein</fullName>
    </submittedName>
</protein>
<feature type="non-terminal residue" evidence="2">
    <location>
        <position position="1"/>
    </location>
</feature>
<accession>A0A426Q2K7</accession>
<dbReference type="EMBL" id="PQNQ01000038">
    <property type="protein sequence ID" value="RRQ02348.1"/>
    <property type="molecule type" value="Genomic_DNA"/>
</dbReference>
<organism evidence="2 3">
    <name type="scientific">Corynebacterium bovis</name>
    <dbReference type="NCBI Taxonomy" id="36808"/>
    <lineage>
        <taxon>Bacteria</taxon>
        <taxon>Bacillati</taxon>
        <taxon>Actinomycetota</taxon>
        <taxon>Actinomycetes</taxon>
        <taxon>Mycobacteriales</taxon>
        <taxon>Corynebacteriaceae</taxon>
        <taxon>Corynebacterium</taxon>
    </lineage>
</organism>
<feature type="compositionally biased region" description="Low complexity" evidence="1">
    <location>
        <begin position="34"/>
        <end position="51"/>
    </location>
</feature>
<reference evidence="2 3" key="1">
    <citation type="submission" date="2018-01" db="EMBL/GenBank/DDBJ databases">
        <title>Twenty Corynebacterium bovis Genomes.</title>
        <authorList>
            <person name="Gulvik C.A."/>
        </authorList>
    </citation>
    <scope>NUCLEOTIDE SEQUENCE [LARGE SCALE GENOMIC DNA]</scope>
    <source>
        <strain evidence="2 3">16-2004</strain>
    </source>
</reference>
<sequence length="63" mass="6012">PPVGRSGPGGAGPGVGGVPTGAGAGRGRPGGARGRSAVQATRRTPARPGVVRGPGGRWCGGWW</sequence>
<evidence type="ECO:0000313" key="2">
    <source>
        <dbReference type="EMBL" id="RRQ02348.1"/>
    </source>
</evidence>
<dbReference type="AlphaFoldDB" id="A0A426Q2K7"/>
<comment type="caution">
    <text evidence="2">The sequence shown here is derived from an EMBL/GenBank/DDBJ whole genome shotgun (WGS) entry which is preliminary data.</text>
</comment>
<proteinExistence type="predicted"/>
<feature type="region of interest" description="Disordered" evidence="1">
    <location>
        <begin position="1"/>
        <end position="63"/>
    </location>
</feature>
<keyword evidence="3" id="KW-1185">Reference proteome</keyword>
<evidence type="ECO:0000256" key="1">
    <source>
        <dbReference type="SAM" id="MobiDB-lite"/>
    </source>
</evidence>
<name>A0A426Q2K7_9CORY</name>
<dbReference type="Proteomes" id="UP000278422">
    <property type="component" value="Unassembled WGS sequence"/>
</dbReference>
<feature type="compositionally biased region" description="Gly residues" evidence="1">
    <location>
        <begin position="1"/>
        <end position="33"/>
    </location>
</feature>
<evidence type="ECO:0000313" key="3">
    <source>
        <dbReference type="Proteomes" id="UP000278422"/>
    </source>
</evidence>
<feature type="compositionally biased region" description="Gly residues" evidence="1">
    <location>
        <begin position="52"/>
        <end position="63"/>
    </location>
</feature>
<gene>
    <name evidence="2" type="ORF">CXF42_09745</name>
</gene>